<dbReference type="Proteomes" id="UP000824214">
    <property type="component" value="Unassembled WGS sequence"/>
</dbReference>
<feature type="transmembrane region" description="Helical" evidence="9">
    <location>
        <begin position="334"/>
        <end position="353"/>
    </location>
</feature>
<name>A0A9D2RYV1_9FIRM</name>
<dbReference type="PANTHER" id="PTHR21716">
    <property type="entry name" value="TRANSMEMBRANE PROTEIN"/>
    <property type="match status" value="1"/>
</dbReference>
<keyword evidence="5 9" id="KW-0812">Transmembrane</keyword>
<accession>A0A9D2RYV1</accession>
<evidence type="ECO:0000256" key="2">
    <source>
        <dbReference type="ARBA" id="ARBA00009773"/>
    </source>
</evidence>
<comment type="similarity">
    <text evidence="2">Belongs to the autoinducer-2 exporter (AI-2E) (TC 2.A.86) family.</text>
</comment>
<evidence type="ECO:0000256" key="1">
    <source>
        <dbReference type="ARBA" id="ARBA00004651"/>
    </source>
</evidence>
<dbReference type="AlphaFoldDB" id="A0A9D2RYV1"/>
<feature type="transmembrane region" description="Helical" evidence="9">
    <location>
        <begin position="97"/>
        <end position="119"/>
    </location>
</feature>
<feature type="transmembrane region" description="Helical" evidence="9">
    <location>
        <begin position="274"/>
        <end position="295"/>
    </location>
</feature>
<reference evidence="10" key="2">
    <citation type="submission" date="2021-04" db="EMBL/GenBank/DDBJ databases">
        <authorList>
            <person name="Gilroy R."/>
        </authorList>
    </citation>
    <scope>NUCLEOTIDE SEQUENCE</scope>
    <source>
        <strain evidence="10">ChiBcolR8-3208</strain>
    </source>
</reference>
<evidence type="ECO:0000256" key="8">
    <source>
        <dbReference type="SAM" id="MobiDB-lite"/>
    </source>
</evidence>
<dbReference type="GO" id="GO:0055085">
    <property type="term" value="P:transmembrane transport"/>
    <property type="evidence" value="ECO:0007669"/>
    <property type="project" value="TreeGrafter"/>
</dbReference>
<comment type="subcellular location">
    <subcellularLocation>
        <location evidence="1">Cell membrane</location>
        <topology evidence="1">Multi-pass membrane protein</topology>
    </subcellularLocation>
</comment>
<keyword evidence="6 9" id="KW-1133">Transmembrane helix</keyword>
<evidence type="ECO:0000313" key="10">
    <source>
        <dbReference type="EMBL" id="HJB37878.1"/>
    </source>
</evidence>
<dbReference type="Pfam" id="PF01594">
    <property type="entry name" value="AI-2E_transport"/>
    <property type="match status" value="1"/>
</dbReference>
<feature type="transmembrane region" description="Helical" evidence="9">
    <location>
        <begin position="359"/>
        <end position="376"/>
    </location>
</feature>
<evidence type="ECO:0000256" key="4">
    <source>
        <dbReference type="ARBA" id="ARBA00022475"/>
    </source>
</evidence>
<dbReference type="EMBL" id="DWXZ01000155">
    <property type="protein sequence ID" value="HJB37878.1"/>
    <property type="molecule type" value="Genomic_DNA"/>
</dbReference>
<feature type="transmembrane region" description="Helical" evidence="9">
    <location>
        <begin position="16"/>
        <end position="35"/>
    </location>
</feature>
<reference evidence="10" key="1">
    <citation type="journal article" date="2021" name="PeerJ">
        <title>Extensive microbial diversity within the chicken gut microbiome revealed by metagenomics and culture.</title>
        <authorList>
            <person name="Gilroy R."/>
            <person name="Ravi A."/>
            <person name="Getino M."/>
            <person name="Pursley I."/>
            <person name="Horton D.L."/>
            <person name="Alikhan N.F."/>
            <person name="Baker D."/>
            <person name="Gharbi K."/>
            <person name="Hall N."/>
            <person name="Watson M."/>
            <person name="Adriaenssens E.M."/>
            <person name="Foster-Nyarko E."/>
            <person name="Jarju S."/>
            <person name="Secka A."/>
            <person name="Antonio M."/>
            <person name="Oren A."/>
            <person name="Chaudhuri R.R."/>
            <person name="La Ragione R."/>
            <person name="Hildebrand F."/>
            <person name="Pallen M.J."/>
        </authorList>
    </citation>
    <scope>NUCLEOTIDE SEQUENCE</scope>
    <source>
        <strain evidence="10">ChiBcolR8-3208</strain>
    </source>
</reference>
<keyword evidence="7 9" id="KW-0472">Membrane</keyword>
<dbReference type="InterPro" id="IPR002549">
    <property type="entry name" value="AI-2E-like"/>
</dbReference>
<evidence type="ECO:0000256" key="6">
    <source>
        <dbReference type="ARBA" id="ARBA00022989"/>
    </source>
</evidence>
<comment type="caution">
    <text evidence="10">The sequence shown here is derived from an EMBL/GenBank/DDBJ whole genome shotgun (WGS) entry which is preliminary data.</text>
</comment>
<evidence type="ECO:0000256" key="3">
    <source>
        <dbReference type="ARBA" id="ARBA00022448"/>
    </source>
</evidence>
<evidence type="ECO:0000256" key="5">
    <source>
        <dbReference type="ARBA" id="ARBA00022692"/>
    </source>
</evidence>
<feature type="transmembrane region" description="Helical" evidence="9">
    <location>
        <begin position="179"/>
        <end position="209"/>
    </location>
</feature>
<protein>
    <submittedName>
        <fullName evidence="10">AI-2E family transporter</fullName>
    </submittedName>
</protein>
<sequence>MRFREIGSHLREEKRVLHCGMLLLGFAALLVLILMKFDQVWGAVSTVAGTVAPVFYGIAIAYILNVFVHFFEDVAFRPFRDSKSKAWAKVRRPLSVALAYLVVALVIVFIAAFIIPGMVESLSVLADTVQQNAPVYFNNAMAWLNNFAQENDLTFIEEFLAGFNWSTLLSSLTEVLRDFLSSLVGVTFNVASGVFAAVMGFIFSVYMLMGKEKLLRGVKSSLLAFLPKAAARKVGQVATLTNKVFFNFIRGQLLECVILGSLCYVGMSILRLDYALLISSVVALGALIPILGAYIGAAVGVIILLLVHPLDAVIFLVFLLILQQVEGNLIYPRVVGSSIGLPPLWTLFAVVFWGGVLGIPGILFGTPATAVLYRLFRSSVRARLRTRAIDPKNPSLLQEEGAGEASQPEDMEGDLED</sequence>
<gene>
    <name evidence="10" type="ORF">H9942_07405</name>
</gene>
<evidence type="ECO:0000313" key="11">
    <source>
        <dbReference type="Proteomes" id="UP000824214"/>
    </source>
</evidence>
<keyword evidence="4" id="KW-1003">Cell membrane</keyword>
<proteinExistence type="inferred from homology"/>
<organism evidence="10 11">
    <name type="scientific">Candidatus Acutalibacter ornithocaccae</name>
    <dbReference type="NCBI Taxonomy" id="2838416"/>
    <lineage>
        <taxon>Bacteria</taxon>
        <taxon>Bacillati</taxon>
        <taxon>Bacillota</taxon>
        <taxon>Clostridia</taxon>
        <taxon>Eubacteriales</taxon>
        <taxon>Acutalibacteraceae</taxon>
        <taxon>Acutalibacter</taxon>
    </lineage>
</organism>
<feature type="region of interest" description="Disordered" evidence="8">
    <location>
        <begin position="392"/>
        <end position="417"/>
    </location>
</feature>
<feature type="transmembrane region" description="Helical" evidence="9">
    <location>
        <begin position="55"/>
        <end position="76"/>
    </location>
</feature>
<keyword evidence="3" id="KW-0813">Transport</keyword>
<dbReference type="PANTHER" id="PTHR21716:SF53">
    <property type="entry name" value="PERMEASE PERM-RELATED"/>
    <property type="match status" value="1"/>
</dbReference>
<evidence type="ECO:0000256" key="7">
    <source>
        <dbReference type="ARBA" id="ARBA00023136"/>
    </source>
</evidence>
<evidence type="ECO:0000256" key="9">
    <source>
        <dbReference type="SAM" id="Phobius"/>
    </source>
</evidence>
<feature type="transmembrane region" description="Helical" evidence="9">
    <location>
        <begin position="301"/>
        <end position="322"/>
    </location>
</feature>
<dbReference type="GO" id="GO:0005886">
    <property type="term" value="C:plasma membrane"/>
    <property type="evidence" value="ECO:0007669"/>
    <property type="project" value="UniProtKB-SubCell"/>
</dbReference>
<feature type="compositionally biased region" description="Acidic residues" evidence="8">
    <location>
        <begin position="407"/>
        <end position="417"/>
    </location>
</feature>